<dbReference type="PANTHER" id="PTHR25462:SF305">
    <property type="entry name" value="RING-TYPE DOMAIN-CONTAINING PROTEIN"/>
    <property type="match status" value="1"/>
</dbReference>
<dbReference type="InterPro" id="IPR000315">
    <property type="entry name" value="Znf_B-box"/>
</dbReference>
<dbReference type="CDD" id="cd19757">
    <property type="entry name" value="Bbox1"/>
    <property type="match status" value="1"/>
</dbReference>
<dbReference type="AlphaFoldDB" id="A0A8S3RS42"/>
<evidence type="ECO:0000313" key="4">
    <source>
        <dbReference type="Proteomes" id="UP000683360"/>
    </source>
</evidence>
<comment type="caution">
    <text evidence="3">The sequence shown here is derived from an EMBL/GenBank/DDBJ whole genome shotgun (WGS) entry which is preliminary data.</text>
</comment>
<keyword evidence="4" id="KW-1185">Reference proteome</keyword>
<keyword evidence="1" id="KW-0479">Metal-binding</keyword>
<dbReference type="PROSITE" id="PS50119">
    <property type="entry name" value="ZF_BBOX"/>
    <property type="match status" value="2"/>
</dbReference>
<dbReference type="InterPro" id="IPR047153">
    <property type="entry name" value="TRIM45/56/19-like"/>
</dbReference>
<dbReference type="PANTHER" id="PTHR25462">
    <property type="entry name" value="BONUS, ISOFORM C-RELATED"/>
    <property type="match status" value="1"/>
</dbReference>
<organism evidence="3 4">
    <name type="scientific">Mytilus edulis</name>
    <name type="common">Blue mussel</name>
    <dbReference type="NCBI Taxonomy" id="6550"/>
    <lineage>
        <taxon>Eukaryota</taxon>
        <taxon>Metazoa</taxon>
        <taxon>Spiralia</taxon>
        <taxon>Lophotrochozoa</taxon>
        <taxon>Mollusca</taxon>
        <taxon>Bivalvia</taxon>
        <taxon>Autobranchia</taxon>
        <taxon>Pteriomorphia</taxon>
        <taxon>Mytilida</taxon>
        <taxon>Mytiloidea</taxon>
        <taxon>Mytilidae</taxon>
        <taxon>Mytilinae</taxon>
        <taxon>Mytilus</taxon>
    </lineage>
</organism>
<feature type="domain" description="B box-type" evidence="2">
    <location>
        <begin position="4"/>
        <end position="50"/>
    </location>
</feature>
<keyword evidence="1" id="KW-0862">Zinc</keyword>
<proteinExistence type="predicted"/>
<dbReference type="SMART" id="SM00336">
    <property type="entry name" value="BBOX"/>
    <property type="match status" value="2"/>
</dbReference>
<accession>A0A8S3RS42</accession>
<dbReference type="GO" id="GO:0005654">
    <property type="term" value="C:nucleoplasm"/>
    <property type="evidence" value="ECO:0007669"/>
    <property type="project" value="TreeGrafter"/>
</dbReference>
<dbReference type="GO" id="GO:0008270">
    <property type="term" value="F:zinc ion binding"/>
    <property type="evidence" value="ECO:0007669"/>
    <property type="project" value="UniProtKB-KW"/>
</dbReference>
<evidence type="ECO:0000313" key="3">
    <source>
        <dbReference type="EMBL" id="CAG2207684.1"/>
    </source>
</evidence>
<dbReference type="Proteomes" id="UP000683360">
    <property type="component" value="Unassembled WGS sequence"/>
</dbReference>
<evidence type="ECO:0000256" key="1">
    <source>
        <dbReference type="PROSITE-ProRule" id="PRU00024"/>
    </source>
</evidence>
<protein>
    <recommendedName>
        <fullName evidence="2">B box-type domain-containing protein</fullName>
    </recommendedName>
</protein>
<dbReference type="GO" id="GO:0061630">
    <property type="term" value="F:ubiquitin protein ligase activity"/>
    <property type="evidence" value="ECO:0007669"/>
    <property type="project" value="TreeGrafter"/>
</dbReference>
<gene>
    <name evidence="3" type="ORF">MEDL_21931</name>
</gene>
<dbReference type="OrthoDB" id="5800423at2759"/>
<dbReference type="EMBL" id="CAJPWZ010001086">
    <property type="protein sequence ID" value="CAG2207684.1"/>
    <property type="molecule type" value="Genomic_DNA"/>
</dbReference>
<name>A0A8S3RS42_MYTED</name>
<feature type="domain" description="B box-type" evidence="2">
    <location>
        <begin position="56"/>
        <end position="96"/>
    </location>
</feature>
<keyword evidence="1" id="KW-0863">Zinc-finger</keyword>
<reference evidence="3" key="1">
    <citation type="submission" date="2021-03" db="EMBL/GenBank/DDBJ databases">
        <authorList>
            <person name="Bekaert M."/>
        </authorList>
    </citation>
    <scope>NUCLEOTIDE SEQUENCE</scope>
</reference>
<sequence>MAQAASKSCEICDGGPGCHYCQQCDQFFCVNCKTSHLRTKISKNHTFFSGLSINQEEKPFCSEHDEPFIFHCIDCDTAVCQICAVKKHNRHNMLGMEESVQTLKGQVQKCVEFQVEHLRNNITEVKQGTTKYQSEIEATAQSIAEDAERLKDLIDQRAKDLMKSLKETGKTNLELLSTANCGFNNTLERFNVIQRAIVDTANMLDVAVLPKVKQFKKETKNIEIKDVPGLPEIEYAKKSISETDIRNLFGEMTFREKTKKKMFDNDYWGEHKYSYLADDFCTASGYPVNGKGNGQEKTKKKMFDNDYWGEHKYSYLADDFCTASGYPVNGKGNGQYVYIYQVVVELARNVSLTHAQSKKAVCVITTEL</sequence>
<dbReference type="Pfam" id="PF00643">
    <property type="entry name" value="zf-B_box"/>
    <property type="match status" value="1"/>
</dbReference>
<dbReference type="Gene3D" id="3.30.160.60">
    <property type="entry name" value="Classic Zinc Finger"/>
    <property type="match status" value="1"/>
</dbReference>
<dbReference type="SUPFAM" id="SSF57845">
    <property type="entry name" value="B-box zinc-binding domain"/>
    <property type="match status" value="1"/>
</dbReference>
<evidence type="ECO:0000259" key="2">
    <source>
        <dbReference type="PROSITE" id="PS50119"/>
    </source>
</evidence>